<evidence type="ECO:0000256" key="3">
    <source>
        <dbReference type="ARBA" id="ARBA00022448"/>
    </source>
</evidence>
<dbReference type="Pfam" id="PF08370">
    <property type="entry name" value="PDR_assoc"/>
    <property type="match status" value="1"/>
</dbReference>
<dbReference type="Pfam" id="PF00005">
    <property type="entry name" value="ABC_tran"/>
    <property type="match status" value="2"/>
</dbReference>
<dbReference type="CDD" id="cd03233">
    <property type="entry name" value="ABCG_PDR_domain1"/>
    <property type="match status" value="1"/>
</dbReference>
<dbReference type="SMR" id="A0A151SSB8"/>
<feature type="transmembrane region" description="Helical" evidence="11">
    <location>
        <begin position="762"/>
        <end position="789"/>
    </location>
</feature>
<dbReference type="FunFam" id="3.40.50.300:FF:000157">
    <property type="entry name" value="ABC transporter G family member 34"/>
    <property type="match status" value="1"/>
</dbReference>
<organism evidence="13 14">
    <name type="scientific">Cajanus cajan</name>
    <name type="common">Pigeon pea</name>
    <name type="synonym">Cajanus indicus</name>
    <dbReference type="NCBI Taxonomy" id="3821"/>
    <lineage>
        <taxon>Eukaryota</taxon>
        <taxon>Viridiplantae</taxon>
        <taxon>Streptophyta</taxon>
        <taxon>Embryophyta</taxon>
        <taxon>Tracheophyta</taxon>
        <taxon>Spermatophyta</taxon>
        <taxon>Magnoliopsida</taxon>
        <taxon>eudicotyledons</taxon>
        <taxon>Gunneridae</taxon>
        <taxon>Pentapetalae</taxon>
        <taxon>rosids</taxon>
        <taxon>fabids</taxon>
        <taxon>Fabales</taxon>
        <taxon>Fabaceae</taxon>
        <taxon>Papilionoideae</taxon>
        <taxon>50 kb inversion clade</taxon>
        <taxon>NPAAA clade</taxon>
        <taxon>indigoferoid/millettioid clade</taxon>
        <taxon>Phaseoleae</taxon>
        <taxon>Cajanus</taxon>
    </lineage>
</organism>
<keyword evidence="14" id="KW-1185">Reference proteome</keyword>
<dbReference type="OMA" id="EMNGIYM"/>
<sequence>MAQLAGSDEIESLRIELAEIGRSIRSSFRSHASSFRSINPVQEVDNDEGEALQWSEIQRLPTFDRITSALFDVYDGTESGEKNEGKQVVDVSKLGAQERHMFIEKLIKHIENDNLRLLQKLRKRIDKVGIKLPTVEVRYQNLCVEAECKVVQGKPIPTLWNTLKEWILDTTKLSVLKSQNSKISIIKSVNGIIKPGRMTLLLGPPASGKTTLLLALAGKLSHSLKVQGDISYNGHMLEEFIPQKSSAYVSQYDLHIPEMTVRETLDFSARCQGVGSRAELLMEVSRREREAGIVPDPDLDAYMKATSINGLNSSLQTDYILKILGLDICADTLVGDPIRRGISGGQKKRLTTGEMIVGPTKALLMDEISNGLDSSTTFQIISCLQHLVHITDATALISLLQPAPETFDLFDDVVLMAEGKIVYHGPRDYILEFFEDCGFRCPQRKGTADFLQEVISKKDQAQYWSSTEKPYSYVSIDQFIKKFTDCPFGLKLKEDLLKPFDKSQSHKNALVFGKYSLTKWELFKACIMREILLMKRNSFVYVFKSTQLVIVAFVAMTVFIRTRMAVDVVHGNYFLGSLFYSLIILLVDGFPELSMTVSRLAVIYKQKELCFFPAWAYTIPSAVLKIPLSLLESFIWTTLSYYVIGYSPEIGRFFRQFLILFIVHMTSVSMFRFIASICQTVVASVTAGTVTILVVLLFGGFIIPKPYMPSWLRWGFWVSPLAYGEIGLTVNEFLAPRWEKMSANTTFGQQVLESRGLNFDGYFYWISIAVLIGFTVLFNVGFTLMLTFLNSPARSRTLVSSEKHSELQGQQESVGADKKPVGSPVESTRETRKGGLVLPFQPLAVAFRDVQYYVDTPLEMRNRGFTEKRLQLLADITGSFKPGILTALMGVSGAGKTTLMDVLCGRKTGGIIEGEIRIGGYPKVQETFARVSGYCEQNDIHSPNITVEESVMFSAWLRLPSQIDAKTKAEFVNEVIHTIELEGIKHSLVGMPNISGLSTEQRKRLTIAIELVANPSIIFMDEPTTGLDARAAAVVMRAVKNVVGTGRTVVCTIHQPSIDIFEAFDELVLMKSGGRLIYAGPLGKHSSRVIEYFESIPGVPKIKDNYNPSTWMLEVTSRSAETELGVDFAQIYRESTLYEQNKELVEQLSSPPPDSRDLYFPTHFPQNGLEQFKACLWKQHLSYWRSPSYNLMRIVFVAASSLLFGILFWKKGKKINSQQDVFNVFGAMYSAALFFGIINCSTVLPYVATERTVLYRERFAGMYSPWAYSFAQVLIEVPYLFIQAAVYVIITYPMLGYDWSAYKIFWSFFSMFCNMLYFNYLGMLIVSLTPNVQLASIVASSAYTMLNLFSGYFVPRLQIPKWWIWMYYLCPMSWALNGMLTSQYGDVNKEIRVFEEKKTTAKFLEDYYGFHHDFLDVVGVVLILIPIVFAFLFAYCIGNLNFQRR</sequence>
<dbReference type="PROSITE" id="PS50893">
    <property type="entry name" value="ABC_TRANSPORTER_2"/>
    <property type="match status" value="2"/>
</dbReference>
<dbReference type="GO" id="GO:0005524">
    <property type="term" value="F:ATP binding"/>
    <property type="evidence" value="ECO:0007669"/>
    <property type="project" value="UniProtKB-KW"/>
</dbReference>
<keyword evidence="6" id="KW-0547">Nucleotide-binding</keyword>
<evidence type="ECO:0000259" key="12">
    <source>
        <dbReference type="PROSITE" id="PS50893"/>
    </source>
</evidence>
<keyword evidence="5" id="KW-0677">Repeat</keyword>
<feature type="transmembrane region" description="Helical" evidence="11">
    <location>
        <begin position="657"/>
        <end position="675"/>
    </location>
</feature>
<evidence type="ECO:0000256" key="10">
    <source>
        <dbReference type="SAM" id="MobiDB-lite"/>
    </source>
</evidence>
<dbReference type="Gene3D" id="3.40.50.300">
    <property type="entry name" value="P-loop containing nucleotide triphosphate hydrolases"/>
    <property type="match status" value="2"/>
</dbReference>
<name>A0A151SSB8_CAJCA</name>
<dbReference type="Proteomes" id="UP000075243">
    <property type="component" value="Chromosome 11"/>
</dbReference>
<dbReference type="OrthoDB" id="66620at2759"/>
<evidence type="ECO:0000256" key="6">
    <source>
        <dbReference type="ARBA" id="ARBA00022741"/>
    </source>
</evidence>
<comment type="subcellular location">
    <subcellularLocation>
        <location evidence="1">Membrane</location>
        <topology evidence="1">Multi-pass membrane protein</topology>
    </subcellularLocation>
</comment>
<feature type="transmembrane region" description="Helical" evidence="11">
    <location>
        <begin position="1221"/>
        <end position="1246"/>
    </location>
</feature>
<gene>
    <name evidence="13" type="ORF">KK1_004009</name>
</gene>
<keyword evidence="7" id="KW-0067">ATP-binding</keyword>
<evidence type="ECO:0000256" key="2">
    <source>
        <dbReference type="ARBA" id="ARBA00006012"/>
    </source>
</evidence>
<accession>A0A151SSB8</accession>
<feature type="region of interest" description="Disordered" evidence="10">
    <location>
        <begin position="800"/>
        <end position="828"/>
    </location>
</feature>
<evidence type="ECO:0000256" key="5">
    <source>
        <dbReference type="ARBA" id="ARBA00022737"/>
    </source>
</evidence>
<keyword evidence="3" id="KW-0813">Transport</keyword>
<dbReference type="PANTHER" id="PTHR19241">
    <property type="entry name" value="ATP-BINDING CASSETTE TRANSPORTER"/>
    <property type="match status" value="1"/>
</dbReference>
<proteinExistence type="inferred from homology"/>
<dbReference type="InterPro" id="IPR013581">
    <property type="entry name" value="PDR_assoc"/>
</dbReference>
<feature type="transmembrane region" description="Helical" evidence="11">
    <location>
        <begin position="1304"/>
        <end position="1328"/>
    </location>
</feature>
<dbReference type="InterPro" id="IPR003593">
    <property type="entry name" value="AAA+_ATPase"/>
</dbReference>
<dbReference type="InterPro" id="IPR043926">
    <property type="entry name" value="ABCG_dom"/>
</dbReference>
<keyword evidence="4 11" id="KW-0812">Transmembrane</keyword>
<feature type="domain" description="ABC transporter" evidence="12">
    <location>
        <begin position="858"/>
        <end position="1098"/>
    </location>
</feature>
<feature type="transmembrane region" description="Helical" evidence="11">
    <location>
        <begin position="539"/>
        <end position="560"/>
    </location>
</feature>
<dbReference type="InterPro" id="IPR029481">
    <property type="entry name" value="ABC_trans_N"/>
</dbReference>
<evidence type="ECO:0000256" key="8">
    <source>
        <dbReference type="ARBA" id="ARBA00022989"/>
    </source>
</evidence>
<evidence type="ECO:0000256" key="9">
    <source>
        <dbReference type="ARBA" id="ARBA00023136"/>
    </source>
</evidence>
<evidence type="ECO:0000256" key="4">
    <source>
        <dbReference type="ARBA" id="ARBA00022692"/>
    </source>
</evidence>
<dbReference type="Gramene" id="C.cajan_03918.t">
    <property type="protein sequence ID" value="C.cajan_03918.t"/>
    <property type="gene ID" value="C.cajan_03918"/>
</dbReference>
<dbReference type="Pfam" id="PF19055">
    <property type="entry name" value="ABC2_membrane_7"/>
    <property type="match status" value="2"/>
</dbReference>
<keyword evidence="8 11" id="KW-1133">Transmembrane helix</keyword>
<evidence type="ECO:0000256" key="7">
    <source>
        <dbReference type="ARBA" id="ARBA00022840"/>
    </source>
</evidence>
<dbReference type="GO" id="GO:0140359">
    <property type="term" value="F:ABC-type transporter activity"/>
    <property type="evidence" value="ECO:0007669"/>
    <property type="project" value="InterPro"/>
</dbReference>
<dbReference type="EMBL" id="CM003613">
    <property type="protein sequence ID" value="KYP57734.1"/>
    <property type="molecule type" value="Genomic_DNA"/>
</dbReference>
<feature type="transmembrane region" description="Helical" evidence="11">
    <location>
        <begin position="572"/>
        <end position="590"/>
    </location>
</feature>
<dbReference type="GO" id="GO:0016887">
    <property type="term" value="F:ATP hydrolysis activity"/>
    <property type="evidence" value="ECO:0007669"/>
    <property type="project" value="InterPro"/>
</dbReference>
<evidence type="ECO:0000256" key="11">
    <source>
        <dbReference type="SAM" id="Phobius"/>
    </source>
</evidence>
<feature type="transmembrane region" description="Helical" evidence="11">
    <location>
        <begin position="1417"/>
        <end position="1437"/>
    </location>
</feature>
<dbReference type="FunFam" id="3.40.50.300:FF:000179">
    <property type="entry name" value="ABC transporter G family member 34"/>
    <property type="match status" value="1"/>
</dbReference>
<comment type="similarity">
    <text evidence="2">Belongs to the ABC transporter superfamily. ABCG family. PDR (TC 3.A.1.205) subfamily.</text>
</comment>
<dbReference type="Pfam" id="PF14510">
    <property type="entry name" value="ABC_trans_N"/>
    <property type="match status" value="1"/>
</dbReference>
<dbReference type="CDD" id="cd03232">
    <property type="entry name" value="ABCG_PDR_domain2"/>
    <property type="match status" value="1"/>
</dbReference>
<feature type="transmembrane region" description="Helical" evidence="11">
    <location>
        <begin position="1266"/>
        <end position="1292"/>
    </location>
</feature>
<dbReference type="InterPro" id="IPR034003">
    <property type="entry name" value="ABCG_PDR_2"/>
</dbReference>
<protein>
    <submittedName>
        <fullName evidence="13">Pleiotropic drug resistance protein 3</fullName>
    </submittedName>
</protein>
<dbReference type="GO" id="GO:0005886">
    <property type="term" value="C:plasma membrane"/>
    <property type="evidence" value="ECO:0007669"/>
    <property type="project" value="UniProtKB-ARBA"/>
</dbReference>
<dbReference type="SUPFAM" id="SSF52540">
    <property type="entry name" value="P-loop containing nucleoside triphosphate hydrolases"/>
    <property type="match status" value="2"/>
</dbReference>
<dbReference type="InterPro" id="IPR013525">
    <property type="entry name" value="ABC2_TM"/>
</dbReference>
<keyword evidence="9 11" id="KW-0472">Membrane</keyword>
<evidence type="ECO:0000313" key="13">
    <source>
        <dbReference type="EMBL" id="KYP57734.1"/>
    </source>
</evidence>
<dbReference type="InterPro" id="IPR003439">
    <property type="entry name" value="ABC_transporter-like_ATP-bd"/>
</dbReference>
<dbReference type="Pfam" id="PF01061">
    <property type="entry name" value="ABC2_membrane"/>
    <property type="match status" value="2"/>
</dbReference>
<feature type="transmembrane region" description="Helical" evidence="11">
    <location>
        <begin position="681"/>
        <end position="703"/>
    </location>
</feature>
<feature type="domain" description="ABC transporter" evidence="12">
    <location>
        <begin position="170"/>
        <end position="443"/>
    </location>
</feature>
<feature type="transmembrane region" description="Helical" evidence="11">
    <location>
        <begin position="1191"/>
        <end position="1209"/>
    </location>
</feature>
<evidence type="ECO:0000313" key="14">
    <source>
        <dbReference type="Proteomes" id="UP000075243"/>
    </source>
</evidence>
<dbReference type="InterPro" id="IPR027417">
    <property type="entry name" value="P-loop_NTPase"/>
</dbReference>
<evidence type="ECO:0000256" key="1">
    <source>
        <dbReference type="ARBA" id="ARBA00004141"/>
    </source>
</evidence>
<reference evidence="13 14" key="1">
    <citation type="journal article" date="2012" name="Nat. Biotechnol.">
        <title>Draft genome sequence of pigeonpea (Cajanus cajan), an orphan legume crop of resource-poor farmers.</title>
        <authorList>
            <person name="Varshney R.K."/>
            <person name="Chen W."/>
            <person name="Li Y."/>
            <person name="Bharti A.K."/>
            <person name="Saxena R.K."/>
            <person name="Schlueter J.A."/>
            <person name="Donoghue M.T."/>
            <person name="Azam S."/>
            <person name="Fan G."/>
            <person name="Whaley A.M."/>
            <person name="Farmer A.D."/>
            <person name="Sheridan J."/>
            <person name="Iwata A."/>
            <person name="Tuteja R."/>
            <person name="Penmetsa R.V."/>
            <person name="Wu W."/>
            <person name="Upadhyaya H.D."/>
            <person name="Yang S.P."/>
            <person name="Shah T."/>
            <person name="Saxena K.B."/>
            <person name="Michael T."/>
            <person name="McCombie W.R."/>
            <person name="Yang B."/>
            <person name="Zhang G."/>
            <person name="Yang H."/>
            <person name="Wang J."/>
            <person name="Spillane C."/>
            <person name="Cook D.R."/>
            <person name="May G.D."/>
            <person name="Xu X."/>
            <person name="Jackson S.A."/>
        </authorList>
    </citation>
    <scope>NUCLEOTIDE SEQUENCE [LARGE SCALE GENOMIC DNA]</scope>
    <source>
        <strain evidence="14">cv. Asha</strain>
    </source>
</reference>
<feature type="transmembrane region" description="Helical" evidence="11">
    <location>
        <begin position="1334"/>
        <end position="1355"/>
    </location>
</feature>
<feature type="transmembrane region" description="Helical" evidence="11">
    <location>
        <begin position="1362"/>
        <end position="1380"/>
    </location>
</feature>
<dbReference type="SMART" id="SM00382">
    <property type="entry name" value="AAA"/>
    <property type="match status" value="2"/>
</dbReference>
<dbReference type="InterPro" id="IPR034001">
    <property type="entry name" value="ABCG_PDR_1"/>
</dbReference>